<proteinExistence type="predicted"/>
<evidence type="ECO:0000313" key="3">
    <source>
        <dbReference type="Proteomes" id="UP001286313"/>
    </source>
</evidence>
<keyword evidence="3" id="KW-1185">Reference proteome</keyword>
<gene>
    <name evidence="2" type="ORF">Pcinc_041569</name>
</gene>
<evidence type="ECO:0000313" key="2">
    <source>
        <dbReference type="EMBL" id="KAK3851810.1"/>
    </source>
</evidence>
<sequence>MSNSFRSYTSSVPSDPQGREHPRRLVTASCLPTNEARAVRPTKVVWWTAVFLCGSLHSLYCHWWQGKQCIGATRQPARLTRCPGSRWSVAVAG</sequence>
<dbReference type="AlphaFoldDB" id="A0AAE1BJL4"/>
<dbReference type="Proteomes" id="UP001286313">
    <property type="component" value="Unassembled WGS sequence"/>
</dbReference>
<feature type="region of interest" description="Disordered" evidence="1">
    <location>
        <begin position="1"/>
        <end position="24"/>
    </location>
</feature>
<reference evidence="2" key="1">
    <citation type="submission" date="2023-10" db="EMBL/GenBank/DDBJ databases">
        <title>Genome assemblies of two species of porcelain crab, Petrolisthes cinctipes and Petrolisthes manimaculis (Anomura: Porcellanidae).</title>
        <authorList>
            <person name="Angst P."/>
        </authorList>
    </citation>
    <scope>NUCLEOTIDE SEQUENCE</scope>
    <source>
        <strain evidence="2">PB745_01</strain>
        <tissue evidence="2">Gill</tissue>
    </source>
</reference>
<accession>A0AAE1BJL4</accession>
<feature type="compositionally biased region" description="Polar residues" evidence="1">
    <location>
        <begin position="1"/>
        <end position="14"/>
    </location>
</feature>
<dbReference type="EMBL" id="JAWQEG010007720">
    <property type="protein sequence ID" value="KAK3851810.1"/>
    <property type="molecule type" value="Genomic_DNA"/>
</dbReference>
<protein>
    <submittedName>
        <fullName evidence="2">Uncharacterized protein</fullName>
    </submittedName>
</protein>
<evidence type="ECO:0000256" key="1">
    <source>
        <dbReference type="SAM" id="MobiDB-lite"/>
    </source>
</evidence>
<organism evidence="2 3">
    <name type="scientific">Petrolisthes cinctipes</name>
    <name type="common">Flat porcelain crab</name>
    <dbReference type="NCBI Taxonomy" id="88211"/>
    <lineage>
        <taxon>Eukaryota</taxon>
        <taxon>Metazoa</taxon>
        <taxon>Ecdysozoa</taxon>
        <taxon>Arthropoda</taxon>
        <taxon>Crustacea</taxon>
        <taxon>Multicrustacea</taxon>
        <taxon>Malacostraca</taxon>
        <taxon>Eumalacostraca</taxon>
        <taxon>Eucarida</taxon>
        <taxon>Decapoda</taxon>
        <taxon>Pleocyemata</taxon>
        <taxon>Anomura</taxon>
        <taxon>Galatheoidea</taxon>
        <taxon>Porcellanidae</taxon>
        <taxon>Petrolisthes</taxon>
    </lineage>
</organism>
<name>A0AAE1BJL4_PETCI</name>
<comment type="caution">
    <text evidence="2">The sequence shown here is derived from an EMBL/GenBank/DDBJ whole genome shotgun (WGS) entry which is preliminary data.</text>
</comment>